<name>A0A0B6XWL8_9EUPU</name>
<evidence type="ECO:0000256" key="1">
    <source>
        <dbReference type="SAM" id="MobiDB-lite"/>
    </source>
</evidence>
<organism evidence="2">
    <name type="scientific">Arion vulgaris</name>
    <dbReference type="NCBI Taxonomy" id="1028688"/>
    <lineage>
        <taxon>Eukaryota</taxon>
        <taxon>Metazoa</taxon>
        <taxon>Spiralia</taxon>
        <taxon>Lophotrochozoa</taxon>
        <taxon>Mollusca</taxon>
        <taxon>Gastropoda</taxon>
        <taxon>Heterobranchia</taxon>
        <taxon>Euthyneura</taxon>
        <taxon>Panpulmonata</taxon>
        <taxon>Eupulmonata</taxon>
        <taxon>Stylommatophora</taxon>
        <taxon>Helicina</taxon>
        <taxon>Arionoidea</taxon>
        <taxon>Arionidae</taxon>
        <taxon>Arion</taxon>
    </lineage>
</organism>
<proteinExistence type="predicted"/>
<accession>A0A0B6XWL8</accession>
<feature type="compositionally biased region" description="Polar residues" evidence="1">
    <location>
        <begin position="56"/>
        <end position="69"/>
    </location>
</feature>
<reference evidence="2" key="1">
    <citation type="submission" date="2014-12" db="EMBL/GenBank/DDBJ databases">
        <title>Insight into the proteome of Arion vulgaris.</title>
        <authorList>
            <person name="Aradska J."/>
            <person name="Bulat T."/>
            <person name="Smidak R."/>
            <person name="Sarate P."/>
            <person name="Gangsoo J."/>
            <person name="Sialana F."/>
            <person name="Bilban M."/>
            <person name="Lubec G."/>
        </authorList>
    </citation>
    <scope>NUCLEOTIDE SEQUENCE</scope>
    <source>
        <tissue evidence="2">Skin</tissue>
    </source>
</reference>
<dbReference type="EMBL" id="HACG01001408">
    <property type="protein sequence ID" value="CEK48273.1"/>
    <property type="molecule type" value="Transcribed_RNA"/>
</dbReference>
<gene>
    <name evidence="2" type="primary">ORF3517</name>
</gene>
<protein>
    <submittedName>
        <fullName evidence="2">Uncharacterized protein</fullName>
    </submittedName>
</protein>
<feature type="compositionally biased region" description="Polar residues" evidence="1">
    <location>
        <begin position="32"/>
        <end position="41"/>
    </location>
</feature>
<dbReference type="AlphaFoldDB" id="A0A0B6XWL8"/>
<feature type="non-terminal residue" evidence="2">
    <location>
        <position position="1"/>
    </location>
</feature>
<feature type="region of interest" description="Disordered" evidence="1">
    <location>
        <begin position="30"/>
        <end position="69"/>
    </location>
</feature>
<feature type="non-terminal residue" evidence="2">
    <location>
        <position position="108"/>
    </location>
</feature>
<sequence>IVPAKISLPRLDHIPSGTVQETSIRTEHTVQQKHFTSSDEQTLNRRVASTEHDFSDPNSFSKAASTPFQHTPEKISPILSFASSPKISTSLTSFSTSAESRTISVISH</sequence>
<feature type="region of interest" description="Disordered" evidence="1">
    <location>
        <begin position="88"/>
        <end position="108"/>
    </location>
</feature>
<evidence type="ECO:0000313" key="2">
    <source>
        <dbReference type="EMBL" id="CEK48273.1"/>
    </source>
</evidence>